<dbReference type="AlphaFoldDB" id="A0A1H8L3K9"/>
<evidence type="ECO:0000313" key="2">
    <source>
        <dbReference type="EMBL" id="SEN99258.1"/>
    </source>
</evidence>
<dbReference type="RefSeq" id="WP_091495806.1">
    <property type="nucleotide sequence ID" value="NZ_FODJ01000003.1"/>
</dbReference>
<dbReference type="STRING" id="872970.SAMN04488134_10355"/>
<dbReference type="Gene3D" id="1.20.120.450">
    <property type="entry name" value="dinb family like domain"/>
    <property type="match status" value="1"/>
</dbReference>
<dbReference type="EMBL" id="FODJ01000003">
    <property type="protein sequence ID" value="SEN99258.1"/>
    <property type="molecule type" value="Genomic_DNA"/>
</dbReference>
<keyword evidence="3" id="KW-1185">Reference proteome</keyword>
<feature type="domain" description="DinB-like" evidence="1">
    <location>
        <begin position="11"/>
        <end position="144"/>
    </location>
</feature>
<accession>A0A1H8L3K9</accession>
<dbReference type="Pfam" id="PF12867">
    <property type="entry name" value="DinB_2"/>
    <property type="match status" value="1"/>
</dbReference>
<sequence length="154" mass="18023">MNHRQKNLFNQLRTYREWLLATVAELSEEQANQIPTGFRNNVRWNLGHVYLDQYLWLEAVTREESPVPRPFLQWFNFGTTPTNFTDATPSAAELINLLANQPTIIEQTYGVRLDQAFEPTEMGMRTIEDVLVRTIFHEGMHTQAINDLKKFLNK</sequence>
<evidence type="ECO:0000313" key="3">
    <source>
        <dbReference type="Proteomes" id="UP000199300"/>
    </source>
</evidence>
<dbReference type="SUPFAM" id="SSF109854">
    <property type="entry name" value="DinB/YfiT-like putative metalloenzymes"/>
    <property type="match status" value="1"/>
</dbReference>
<name>A0A1H8L3K9_9BACI</name>
<proteinExistence type="predicted"/>
<dbReference type="InterPro" id="IPR024775">
    <property type="entry name" value="DinB-like"/>
</dbReference>
<reference evidence="2 3" key="1">
    <citation type="submission" date="2016-10" db="EMBL/GenBank/DDBJ databases">
        <authorList>
            <person name="de Groot N.N."/>
        </authorList>
    </citation>
    <scope>NUCLEOTIDE SEQUENCE [LARGE SCALE GENOMIC DNA]</scope>
    <source>
        <strain evidence="2 3">CGMCC 1.10434</strain>
    </source>
</reference>
<dbReference type="Proteomes" id="UP000199300">
    <property type="component" value="Unassembled WGS sequence"/>
</dbReference>
<evidence type="ECO:0000259" key="1">
    <source>
        <dbReference type="Pfam" id="PF12867"/>
    </source>
</evidence>
<dbReference type="OrthoDB" id="4295522at2"/>
<protein>
    <submittedName>
        <fullName evidence="2">DinB superfamily protein</fullName>
    </submittedName>
</protein>
<gene>
    <name evidence="2" type="ORF">SAMN04488134_10355</name>
</gene>
<dbReference type="InterPro" id="IPR034660">
    <property type="entry name" value="DinB/YfiT-like"/>
</dbReference>
<organism evidence="2 3">
    <name type="scientific">Amphibacillus marinus</name>
    <dbReference type="NCBI Taxonomy" id="872970"/>
    <lineage>
        <taxon>Bacteria</taxon>
        <taxon>Bacillati</taxon>
        <taxon>Bacillota</taxon>
        <taxon>Bacilli</taxon>
        <taxon>Bacillales</taxon>
        <taxon>Bacillaceae</taxon>
        <taxon>Amphibacillus</taxon>
    </lineage>
</organism>